<reference evidence="4" key="1">
    <citation type="journal article" date="2019" name="Int. J. Syst. Evol. Microbiol.">
        <title>The Global Catalogue of Microorganisms (GCM) 10K type strain sequencing project: providing services to taxonomists for standard genome sequencing and annotation.</title>
        <authorList>
            <consortium name="The Broad Institute Genomics Platform"/>
            <consortium name="The Broad Institute Genome Sequencing Center for Infectious Disease"/>
            <person name="Wu L."/>
            <person name="Ma J."/>
        </authorList>
    </citation>
    <scope>NUCLEOTIDE SEQUENCE [LARGE SCALE GENOMIC DNA]</scope>
    <source>
        <strain evidence="4">KACC 12633</strain>
    </source>
</reference>
<gene>
    <name evidence="3" type="ORF">ACFPP9_05375</name>
</gene>
<comment type="similarity">
    <text evidence="1">Belongs to the PhzF family.</text>
</comment>
<evidence type="ECO:0000313" key="3">
    <source>
        <dbReference type="EMBL" id="MFC5515192.1"/>
    </source>
</evidence>
<dbReference type="Proteomes" id="UP001596150">
    <property type="component" value="Unassembled WGS sequence"/>
</dbReference>
<keyword evidence="4" id="KW-1185">Reference proteome</keyword>
<name>A0ABW0PUI8_9HYPH</name>
<comment type="caution">
    <text evidence="3">The sequence shown here is derived from an EMBL/GenBank/DDBJ whole genome shotgun (WGS) entry which is preliminary data.</text>
</comment>
<dbReference type="PANTHER" id="PTHR13774">
    <property type="entry name" value="PHENAZINE BIOSYNTHESIS PROTEIN"/>
    <property type="match status" value="1"/>
</dbReference>
<dbReference type="InterPro" id="IPR003719">
    <property type="entry name" value="Phenazine_PhzF-like"/>
</dbReference>
<dbReference type="EMBL" id="JBHSML010000002">
    <property type="protein sequence ID" value="MFC5515192.1"/>
    <property type="molecule type" value="Genomic_DNA"/>
</dbReference>
<dbReference type="NCBIfam" id="TIGR00654">
    <property type="entry name" value="PhzF_family"/>
    <property type="match status" value="1"/>
</dbReference>
<evidence type="ECO:0000313" key="4">
    <source>
        <dbReference type="Proteomes" id="UP001596150"/>
    </source>
</evidence>
<accession>A0ABW0PUI8</accession>
<dbReference type="SUPFAM" id="SSF54506">
    <property type="entry name" value="Diaminopimelate epimerase-like"/>
    <property type="match status" value="1"/>
</dbReference>
<evidence type="ECO:0000256" key="1">
    <source>
        <dbReference type="ARBA" id="ARBA00008270"/>
    </source>
</evidence>
<protein>
    <submittedName>
        <fullName evidence="3">PhzF family phenazine biosynthesis protein</fullName>
    </submittedName>
</protein>
<dbReference type="RefSeq" id="WP_266343190.1">
    <property type="nucleotide sequence ID" value="NZ_JAPKNH010000002.1"/>
</dbReference>
<dbReference type="PIRSF" id="PIRSF016184">
    <property type="entry name" value="PhzC_PhzF"/>
    <property type="match status" value="1"/>
</dbReference>
<organism evidence="3 4">
    <name type="scientific">Kaistia terrae</name>
    <dbReference type="NCBI Taxonomy" id="537017"/>
    <lineage>
        <taxon>Bacteria</taxon>
        <taxon>Pseudomonadati</taxon>
        <taxon>Pseudomonadota</taxon>
        <taxon>Alphaproteobacteria</taxon>
        <taxon>Hyphomicrobiales</taxon>
        <taxon>Kaistiaceae</taxon>
        <taxon>Kaistia</taxon>
    </lineage>
</organism>
<evidence type="ECO:0000256" key="2">
    <source>
        <dbReference type="ARBA" id="ARBA00023235"/>
    </source>
</evidence>
<dbReference type="Pfam" id="PF02567">
    <property type="entry name" value="PhzC-PhzF"/>
    <property type="match status" value="1"/>
</dbReference>
<dbReference type="Gene3D" id="3.10.310.10">
    <property type="entry name" value="Diaminopimelate Epimerase, Chain A, domain 1"/>
    <property type="match status" value="2"/>
</dbReference>
<proteinExistence type="inferred from homology"/>
<sequence>MKLDVFIIDAFSDRPLAGNPAGVCPLPEWLPDASMQAIASELNQTETVFFAPEDDDYRIRWFTPTREVDHIGHATLAAGHLVLSKLDPARSEVRFRTGDDYMLVRRDGDGVALDMAALPPRPARVTDEVVAALGARPVEALAAKHHLFVFETWQEVAGLRPDMAAVARLELPAVIVTAPCGVDGDGNPVDFVSRFFAPANGVPEDPVSGVSHCCLTPYWAWRLGKAHLVGQQLSARGGTIRCEDRGERVVLGGRAAISLQGVLSLPA</sequence>
<dbReference type="PANTHER" id="PTHR13774:SF17">
    <property type="entry name" value="PHENAZINE BIOSYNTHESIS-LIKE DOMAIN-CONTAINING PROTEIN"/>
    <property type="match status" value="1"/>
</dbReference>
<keyword evidence="2" id="KW-0413">Isomerase</keyword>